<evidence type="ECO:0000256" key="1">
    <source>
        <dbReference type="ARBA" id="ARBA00004141"/>
    </source>
</evidence>
<dbReference type="InterPro" id="IPR017452">
    <property type="entry name" value="GPCR_Rhodpsn_7TM"/>
</dbReference>
<evidence type="ECO:0000313" key="12">
    <source>
        <dbReference type="Proteomes" id="UP000708208"/>
    </source>
</evidence>
<protein>
    <recommendedName>
        <fullName evidence="10">G-protein coupled receptors family 1 profile domain-containing protein</fullName>
    </recommendedName>
</protein>
<feature type="transmembrane region" description="Helical" evidence="9">
    <location>
        <begin position="65"/>
        <end position="86"/>
    </location>
</feature>
<feature type="transmembrane region" description="Helical" evidence="9">
    <location>
        <begin position="98"/>
        <end position="119"/>
    </location>
</feature>
<evidence type="ECO:0000256" key="6">
    <source>
        <dbReference type="ARBA" id="ARBA00023136"/>
    </source>
</evidence>
<keyword evidence="3 9" id="KW-0812">Transmembrane</keyword>
<dbReference type="OrthoDB" id="5987936at2759"/>
<dbReference type="PANTHER" id="PTHR45695">
    <property type="entry name" value="LEUCOKININ RECEPTOR-RELATED"/>
    <property type="match status" value="1"/>
</dbReference>
<dbReference type="AlphaFoldDB" id="A0A8J2KY97"/>
<organism evidence="11 12">
    <name type="scientific">Allacma fusca</name>
    <dbReference type="NCBI Taxonomy" id="39272"/>
    <lineage>
        <taxon>Eukaryota</taxon>
        <taxon>Metazoa</taxon>
        <taxon>Ecdysozoa</taxon>
        <taxon>Arthropoda</taxon>
        <taxon>Hexapoda</taxon>
        <taxon>Collembola</taxon>
        <taxon>Symphypleona</taxon>
        <taxon>Sminthuridae</taxon>
        <taxon>Allacma</taxon>
    </lineage>
</organism>
<name>A0A8J2KY97_9HEXA</name>
<keyword evidence="8" id="KW-0807">Transducer</keyword>
<evidence type="ECO:0000256" key="2">
    <source>
        <dbReference type="ARBA" id="ARBA00010663"/>
    </source>
</evidence>
<evidence type="ECO:0000256" key="3">
    <source>
        <dbReference type="ARBA" id="ARBA00022692"/>
    </source>
</evidence>
<dbReference type="EMBL" id="CAJVCH010528053">
    <property type="protein sequence ID" value="CAG7822996.1"/>
    <property type="molecule type" value="Genomic_DNA"/>
</dbReference>
<dbReference type="InterPro" id="IPR000276">
    <property type="entry name" value="GPCR_Rhodpsn"/>
</dbReference>
<gene>
    <name evidence="11" type="ORF">AFUS01_LOCUS33235</name>
</gene>
<dbReference type="Pfam" id="PF00001">
    <property type="entry name" value="7tm_1"/>
    <property type="match status" value="1"/>
</dbReference>
<dbReference type="GO" id="GO:0004930">
    <property type="term" value="F:G protein-coupled receptor activity"/>
    <property type="evidence" value="ECO:0007669"/>
    <property type="project" value="UniProtKB-KW"/>
</dbReference>
<sequence length="120" mass="13326">GSPEEPLKMDMSPKVLSTSGTVEFLNTDVENNSVPNFTDRGIANESYYDDEGDIFSETFQVTIYILYNTVFIAAVLGNVLVCYVVFSSPRMRTVTNYLIANLALGDLLMAIFCVPFSYIP</sequence>
<evidence type="ECO:0000256" key="9">
    <source>
        <dbReference type="SAM" id="Phobius"/>
    </source>
</evidence>
<evidence type="ECO:0000256" key="8">
    <source>
        <dbReference type="ARBA" id="ARBA00023224"/>
    </source>
</evidence>
<evidence type="ECO:0000256" key="5">
    <source>
        <dbReference type="ARBA" id="ARBA00023040"/>
    </source>
</evidence>
<proteinExistence type="inferred from homology"/>
<dbReference type="PROSITE" id="PS50262">
    <property type="entry name" value="G_PROTEIN_RECEP_F1_2"/>
    <property type="match status" value="1"/>
</dbReference>
<feature type="non-terminal residue" evidence="11">
    <location>
        <position position="1"/>
    </location>
</feature>
<evidence type="ECO:0000256" key="4">
    <source>
        <dbReference type="ARBA" id="ARBA00022989"/>
    </source>
</evidence>
<feature type="domain" description="G-protein coupled receptors family 1 profile" evidence="10">
    <location>
        <begin position="77"/>
        <end position="120"/>
    </location>
</feature>
<keyword evidence="5" id="KW-0297">G-protein coupled receptor</keyword>
<keyword evidence="12" id="KW-1185">Reference proteome</keyword>
<keyword evidence="4 9" id="KW-1133">Transmembrane helix</keyword>
<feature type="non-terminal residue" evidence="11">
    <location>
        <position position="120"/>
    </location>
</feature>
<reference evidence="11" key="1">
    <citation type="submission" date="2021-06" db="EMBL/GenBank/DDBJ databases">
        <authorList>
            <person name="Hodson N. C."/>
            <person name="Mongue J. A."/>
            <person name="Jaron S. K."/>
        </authorList>
    </citation>
    <scope>NUCLEOTIDE SEQUENCE</scope>
</reference>
<keyword evidence="6 9" id="KW-0472">Membrane</keyword>
<accession>A0A8J2KY97</accession>
<keyword evidence="7" id="KW-0675">Receptor</keyword>
<comment type="caution">
    <text evidence="11">The sequence shown here is derived from an EMBL/GenBank/DDBJ whole genome shotgun (WGS) entry which is preliminary data.</text>
</comment>
<evidence type="ECO:0000256" key="7">
    <source>
        <dbReference type="ARBA" id="ARBA00023170"/>
    </source>
</evidence>
<comment type="similarity">
    <text evidence="2">Belongs to the G-protein coupled receptor 1 family.</text>
</comment>
<dbReference type="GO" id="GO:0005886">
    <property type="term" value="C:plasma membrane"/>
    <property type="evidence" value="ECO:0007669"/>
    <property type="project" value="TreeGrafter"/>
</dbReference>
<comment type="subcellular location">
    <subcellularLocation>
        <location evidence="1">Membrane</location>
        <topology evidence="1">Multi-pass membrane protein</topology>
    </subcellularLocation>
</comment>
<dbReference type="PANTHER" id="PTHR45695:SF9">
    <property type="entry name" value="LEUCOKININ RECEPTOR"/>
    <property type="match status" value="1"/>
</dbReference>
<dbReference type="SUPFAM" id="SSF81321">
    <property type="entry name" value="Family A G protein-coupled receptor-like"/>
    <property type="match status" value="1"/>
</dbReference>
<evidence type="ECO:0000259" key="10">
    <source>
        <dbReference type="PROSITE" id="PS50262"/>
    </source>
</evidence>
<evidence type="ECO:0000313" key="11">
    <source>
        <dbReference type="EMBL" id="CAG7822996.1"/>
    </source>
</evidence>
<dbReference type="Proteomes" id="UP000708208">
    <property type="component" value="Unassembled WGS sequence"/>
</dbReference>